<evidence type="ECO:0000313" key="12">
    <source>
        <dbReference type="Ensembl" id="ENSLAFP00000024293.1"/>
    </source>
</evidence>
<dbReference type="OMA" id="WMFSVLM"/>
<dbReference type="GeneTree" id="ENSGT00960000186612"/>
<dbReference type="InParanoid" id="G3U8Y5"/>
<dbReference type="eggNOG" id="ENOG502RD1P">
    <property type="taxonomic scope" value="Eukaryota"/>
</dbReference>
<keyword evidence="4 11" id="KW-0589">Pheromone response</keyword>
<reference evidence="12" key="3">
    <citation type="submission" date="2025-09" db="UniProtKB">
        <authorList>
            <consortium name="Ensembl"/>
        </authorList>
    </citation>
    <scope>IDENTIFICATION</scope>
    <source>
        <strain evidence="12">Isolate ISIS603380</strain>
    </source>
</reference>
<evidence type="ECO:0000256" key="6">
    <source>
        <dbReference type="ARBA" id="ARBA00022989"/>
    </source>
</evidence>
<keyword evidence="9 11" id="KW-0675">Receptor</keyword>
<evidence type="ECO:0000256" key="7">
    <source>
        <dbReference type="ARBA" id="ARBA00023040"/>
    </source>
</evidence>
<evidence type="ECO:0000256" key="2">
    <source>
        <dbReference type="ARBA" id="ARBA00010663"/>
    </source>
</evidence>
<evidence type="ECO:0000256" key="8">
    <source>
        <dbReference type="ARBA" id="ARBA00023136"/>
    </source>
</evidence>
<feature type="transmembrane region" description="Helical" evidence="11">
    <location>
        <begin position="268"/>
        <end position="289"/>
    </location>
</feature>
<dbReference type="PRINTS" id="PR01534">
    <property type="entry name" value="VOMERONASL1R"/>
</dbReference>
<evidence type="ECO:0000313" key="13">
    <source>
        <dbReference type="Proteomes" id="UP000007646"/>
    </source>
</evidence>
<dbReference type="Pfam" id="PF03402">
    <property type="entry name" value="V1R"/>
    <property type="match status" value="1"/>
</dbReference>
<dbReference type="GO" id="GO:0019236">
    <property type="term" value="P:response to pheromone"/>
    <property type="evidence" value="ECO:0007669"/>
    <property type="project" value="UniProtKB-KW"/>
</dbReference>
<keyword evidence="13" id="KW-1185">Reference proteome</keyword>
<dbReference type="SUPFAM" id="SSF81321">
    <property type="entry name" value="Family A G protein-coupled receptor-like"/>
    <property type="match status" value="1"/>
</dbReference>
<evidence type="ECO:0000256" key="9">
    <source>
        <dbReference type="ARBA" id="ARBA00023170"/>
    </source>
</evidence>
<keyword evidence="8 11" id="KW-0472">Membrane</keyword>
<dbReference type="FunFam" id="1.20.1070.10:FF:000120">
    <property type="entry name" value="Vomeronasal type-1 receptor"/>
    <property type="match status" value="1"/>
</dbReference>
<feature type="transmembrane region" description="Helical" evidence="11">
    <location>
        <begin position="240"/>
        <end position="262"/>
    </location>
</feature>
<dbReference type="InterPro" id="IPR004072">
    <property type="entry name" value="Vmron_rcpt_1"/>
</dbReference>
<evidence type="ECO:0000256" key="10">
    <source>
        <dbReference type="ARBA" id="ARBA00023224"/>
    </source>
</evidence>
<dbReference type="Ensembl" id="ENSLAFT00000032880.1">
    <property type="protein sequence ID" value="ENSLAFP00000024293.1"/>
    <property type="gene ID" value="ENSLAFG00000026274.1"/>
</dbReference>
<dbReference type="HOGENOM" id="CLU_058641_1_0_1"/>
<evidence type="ECO:0000256" key="4">
    <source>
        <dbReference type="ARBA" id="ARBA00022507"/>
    </source>
</evidence>
<dbReference type="Gene3D" id="1.20.1070.10">
    <property type="entry name" value="Rhodopsin 7-helix transmembrane proteins"/>
    <property type="match status" value="1"/>
</dbReference>
<keyword evidence="5 11" id="KW-0812">Transmembrane</keyword>
<proteinExistence type="inferred from homology"/>
<dbReference type="Proteomes" id="UP000007646">
    <property type="component" value="Unassembled WGS sequence"/>
</dbReference>
<keyword evidence="6 11" id="KW-1133">Transmembrane helix</keyword>
<dbReference type="AlphaFoldDB" id="G3U8Y5"/>
<dbReference type="GO" id="GO:0005886">
    <property type="term" value="C:plasma membrane"/>
    <property type="evidence" value="ECO:0007669"/>
    <property type="project" value="UniProtKB-SubCell"/>
</dbReference>
<evidence type="ECO:0000256" key="3">
    <source>
        <dbReference type="ARBA" id="ARBA00022475"/>
    </source>
</evidence>
<evidence type="ECO:0000256" key="5">
    <source>
        <dbReference type="ARBA" id="ARBA00022692"/>
    </source>
</evidence>
<name>G3U8Y5_LOXAF</name>
<keyword evidence="7 11" id="KW-0297">G-protein coupled receptor</keyword>
<evidence type="ECO:0000256" key="11">
    <source>
        <dbReference type="RuleBase" id="RU364061"/>
    </source>
</evidence>
<dbReference type="GO" id="GO:0016503">
    <property type="term" value="F:pheromone receptor activity"/>
    <property type="evidence" value="ECO:0007669"/>
    <property type="project" value="InterPro"/>
</dbReference>
<comment type="subcellular location">
    <subcellularLocation>
        <location evidence="1 11">Cell membrane</location>
        <topology evidence="1 11">Multi-pass membrane protein</topology>
    </subcellularLocation>
</comment>
<sequence>MSFHNHTLISIGQVAVTIVFLFQIGVGTVANIILFFHNISPTLLGRRLKLTHVILAHTAVANSLVLYTGIPYMMVAFDWRNPLSSAECKLFLFIQRVAQNTIRCSTCVLSTYQAITLNPMTEGCRMLRGGAPKVIGPSSCTCWMFSVLMNVYLPMKITGPQDMYNDAHTQDKWFCSYSRPSAGTVMLKSVPDAMFIGLMVWASVSMVRLLQRHHQRVQHIHTTNYSHKCSPETTATHTSLMLVVTLVKFYTLNSIFGFYITAFLDFCLWLIHVAHILVSCFSTLSPLLLTLRDPRAPRFCSKSVEN</sequence>
<keyword evidence="3 11" id="KW-1003">Cell membrane</keyword>
<feature type="transmembrane region" description="Helical" evidence="11">
    <location>
        <begin position="12"/>
        <end position="34"/>
    </location>
</feature>
<feature type="transmembrane region" description="Helical" evidence="11">
    <location>
        <begin position="54"/>
        <end position="75"/>
    </location>
</feature>
<comment type="similarity">
    <text evidence="2 11">Belongs to the G-protein coupled receptor 1 family.</text>
</comment>
<keyword evidence="10 11" id="KW-0807">Transducer</keyword>
<evidence type="ECO:0000256" key="1">
    <source>
        <dbReference type="ARBA" id="ARBA00004651"/>
    </source>
</evidence>
<feature type="transmembrane region" description="Helical" evidence="11">
    <location>
        <begin position="193"/>
        <end position="210"/>
    </location>
</feature>
<reference evidence="12" key="2">
    <citation type="submission" date="2025-08" db="UniProtKB">
        <authorList>
            <consortium name="Ensembl"/>
        </authorList>
    </citation>
    <scope>IDENTIFICATION</scope>
    <source>
        <strain evidence="12">Isolate ISIS603380</strain>
    </source>
</reference>
<organism evidence="12 13">
    <name type="scientific">Loxodonta africana</name>
    <name type="common">African elephant</name>
    <dbReference type="NCBI Taxonomy" id="9785"/>
    <lineage>
        <taxon>Eukaryota</taxon>
        <taxon>Metazoa</taxon>
        <taxon>Chordata</taxon>
        <taxon>Craniata</taxon>
        <taxon>Vertebrata</taxon>
        <taxon>Euteleostomi</taxon>
        <taxon>Mammalia</taxon>
        <taxon>Eutheria</taxon>
        <taxon>Afrotheria</taxon>
        <taxon>Proboscidea</taxon>
        <taxon>Elephantidae</taxon>
        <taxon>Loxodonta</taxon>
    </lineage>
</organism>
<accession>G3U8Y5</accession>
<protein>
    <recommendedName>
        <fullName evidence="11">Vomeronasal type-1 receptor</fullName>
    </recommendedName>
</protein>
<reference evidence="12 13" key="1">
    <citation type="submission" date="2009-06" db="EMBL/GenBank/DDBJ databases">
        <title>The Genome Sequence of Loxodonta africana (African elephant).</title>
        <authorList>
            <person name="Di Palma F."/>
            <person name="Heiman D."/>
            <person name="Young S."/>
            <person name="Johnson J."/>
            <person name="Lander E.S."/>
            <person name="Lindblad-Toh K."/>
        </authorList>
    </citation>
    <scope>NUCLEOTIDE SEQUENCE [LARGE SCALE GENOMIC DNA]</scope>
    <source>
        <strain evidence="12 13">Isolate ISIS603380</strain>
    </source>
</reference>
<dbReference type="PANTHER" id="PTHR24062">
    <property type="entry name" value="VOMERONASAL TYPE-1 RECEPTOR"/>
    <property type="match status" value="1"/>
</dbReference>